<accession>A0A381SU23</accession>
<organism evidence="2">
    <name type="scientific">marine metagenome</name>
    <dbReference type="NCBI Taxonomy" id="408172"/>
    <lineage>
        <taxon>unclassified sequences</taxon>
        <taxon>metagenomes</taxon>
        <taxon>ecological metagenomes</taxon>
    </lineage>
</organism>
<proteinExistence type="predicted"/>
<feature type="non-terminal residue" evidence="2">
    <location>
        <position position="1"/>
    </location>
</feature>
<dbReference type="InterPro" id="IPR010621">
    <property type="entry name" value="DUF1214"/>
</dbReference>
<gene>
    <name evidence="2" type="ORF">METZ01_LOCUS59655</name>
</gene>
<dbReference type="Pfam" id="PF06742">
    <property type="entry name" value="DUF1214"/>
    <property type="match status" value="2"/>
</dbReference>
<feature type="domain" description="DUF1214" evidence="1">
    <location>
        <begin position="87"/>
        <end position="128"/>
    </location>
</feature>
<sequence length="326" mass="37457">VVEGWRYLTRLTRLGLEMALENNNPYFPSFYSLSHETAKIGADNPDNIYLNASIDGNCDYRIWGTRGTVHYLSFGTKSNKYDQDGTMVTTGELDSKDIKIENDGSFQILLSKNKKTGNWLSLKENTNMVIVRQTFLDRTQEEASDLNIECLSSPTSPEALDLKFVTQSLQKVSAFVEGTASTFVKWTNIFKQEPNSLPLQDQSMYQSAGGDPNIYYLHGYWHLEENEALVIKTDVPDCEYWNFQLDNYWMESLDYRYHRISLNNKSAVLDKNKKLRIIISATNPNMNNWIETAGHNHGTMLLRWVNASSYPEPTTKIQRVEDLKND</sequence>
<protein>
    <recommendedName>
        <fullName evidence="1">DUF1214 domain-containing protein</fullName>
    </recommendedName>
</protein>
<dbReference type="EMBL" id="UINC01003493">
    <property type="protein sequence ID" value="SVA06801.1"/>
    <property type="molecule type" value="Genomic_DNA"/>
</dbReference>
<evidence type="ECO:0000313" key="2">
    <source>
        <dbReference type="EMBL" id="SVA06801.1"/>
    </source>
</evidence>
<reference evidence="2" key="1">
    <citation type="submission" date="2018-05" db="EMBL/GenBank/DDBJ databases">
        <authorList>
            <person name="Lanie J.A."/>
            <person name="Ng W.-L."/>
            <person name="Kazmierczak K.M."/>
            <person name="Andrzejewski T.M."/>
            <person name="Davidsen T.M."/>
            <person name="Wayne K.J."/>
            <person name="Tettelin H."/>
            <person name="Glass J.I."/>
            <person name="Rusch D."/>
            <person name="Podicherti R."/>
            <person name="Tsui H.-C.T."/>
            <person name="Winkler M.E."/>
        </authorList>
    </citation>
    <scope>NUCLEOTIDE SEQUENCE</scope>
</reference>
<evidence type="ECO:0000259" key="1">
    <source>
        <dbReference type="Pfam" id="PF06742"/>
    </source>
</evidence>
<feature type="domain" description="DUF1214" evidence="1">
    <location>
        <begin position="229"/>
        <end position="304"/>
    </location>
</feature>
<name>A0A381SU23_9ZZZZ</name>
<dbReference type="AlphaFoldDB" id="A0A381SU23"/>